<comment type="similarity">
    <text evidence="1">Belongs to the IUNH family.</text>
</comment>
<dbReference type="AlphaFoldDB" id="A0A135UIQ4"/>
<sequence>MFNVLEQEFAWRKAHGKALGFDALRASKPLVAVGADHPLEEDELAADHFHGHDGLHGVHDEHPHLSPEAAWGAAFREGHGERFTSALFTPSKVAAHQEILRLLRESPVNTITIVAVGPLTNLALAAAEDPIAFLRVKEVIAMGGTIDLPGNITPNGQFNIYADPVAAARVFALTSPRPYTSMPVPTAASTLPPYPDHLSRKLKLTLFPLDITTPHRLFKGPFTEKAKPLEEAGSPLAQWTGHFMSRTFAKIESLKPPGSTTDAGLQLHDPMTIWYVITQEDPGWRTAPEIEEICVEISGRWTRGMCMVDRRGFKKAVGLRIEADESAVEELVSDTGGWLGANRGNRIRRVVGSPGEDLFGKILLKSIFG</sequence>
<dbReference type="GO" id="GO:0005829">
    <property type="term" value="C:cytosol"/>
    <property type="evidence" value="ECO:0007669"/>
    <property type="project" value="TreeGrafter"/>
</dbReference>
<organism evidence="5 6">
    <name type="scientific">Colletotrichum salicis</name>
    <dbReference type="NCBI Taxonomy" id="1209931"/>
    <lineage>
        <taxon>Eukaryota</taxon>
        <taxon>Fungi</taxon>
        <taxon>Dikarya</taxon>
        <taxon>Ascomycota</taxon>
        <taxon>Pezizomycotina</taxon>
        <taxon>Sordariomycetes</taxon>
        <taxon>Hypocreomycetidae</taxon>
        <taxon>Glomerellales</taxon>
        <taxon>Glomerellaceae</taxon>
        <taxon>Colletotrichum</taxon>
        <taxon>Colletotrichum acutatum species complex</taxon>
    </lineage>
</organism>
<proteinExistence type="inferred from homology"/>
<dbReference type="InterPro" id="IPR001910">
    <property type="entry name" value="Inosine/uridine_hydrolase_dom"/>
</dbReference>
<comment type="caution">
    <text evidence="5">The sequence shown here is derived from an EMBL/GenBank/DDBJ whole genome shotgun (WGS) entry which is preliminary data.</text>
</comment>
<dbReference type="Gene3D" id="3.90.245.10">
    <property type="entry name" value="Ribonucleoside hydrolase-like"/>
    <property type="match status" value="1"/>
</dbReference>
<dbReference type="STRING" id="1209931.A0A135UIQ4"/>
<evidence type="ECO:0000313" key="5">
    <source>
        <dbReference type="EMBL" id="KXH60265.1"/>
    </source>
</evidence>
<accession>A0A135UIQ4</accession>
<evidence type="ECO:0000313" key="6">
    <source>
        <dbReference type="Proteomes" id="UP000070121"/>
    </source>
</evidence>
<dbReference type="SUPFAM" id="SSF53590">
    <property type="entry name" value="Nucleoside hydrolase"/>
    <property type="match status" value="1"/>
</dbReference>
<evidence type="ECO:0000256" key="3">
    <source>
        <dbReference type="ARBA" id="ARBA00023295"/>
    </source>
</evidence>
<dbReference type="GO" id="GO:0006152">
    <property type="term" value="P:purine nucleoside catabolic process"/>
    <property type="evidence" value="ECO:0007669"/>
    <property type="project" value="TreeGrafter"/>
</dbReference>
<dbReference type="Proteomes" id="UP000070121">
    <property type="component" value="Unassembled WGS sequence"/>
</dbReference>
<feature type="domain" description="Inosine/uridine-preferring nucleoside hydrolase" evidence="4">
    <location>
        <begin position="31"/>
        <end position="314"/>
    </location>
</feature>
<gene>
    <name evidence="5" type="ORF">CSAL01_03085</name>
</gene>
<dbReference type="PANTHER" id="PTHR12304:SF56">
    <property type="entry name" value="HYDROLASE, PUTATIVE (AFU_ORTHOLOGUE AFUA_1G11790)-RELATED"/>
    <property type="match status" value="1"/>
</dbReference>
<evidence type="ECO:0000259" key="4">
    <source>
        <dbReference type="Pfam" id="PF01156"/>
    </source>
</evidence>
<dbReference type="InterPro" id="IPR036452">
    <property type="entry name" value="Ribo_hydro-like"/>
</dbReference>
<keyword evidence="2 5" id="KW-0378">Hydrolase</keyword>
<evidence type="ECO:0000256" key="2">
    <source>
        <dbReference type="ARBA" id="ARBA00022801"/>
    </source>
</evidence>
<dbReference type="OrthoDB" id="5783963at2759"/>
<keyword evidence="6" id="KW-1185">Reference proteome</keyword>
<dbReference type="EMBL" id="JFFI01001403">
    <property type="protein sequence ID" value="KXH60265.1"/>
    <property type="molecule type" value="Genomic_DNA"/>
</dbReference>
<dbReference type="Pfam" id="PF01156">
    <property type="entry name" value="IU_nuc_hydro"/>
    <property type="match status" value="1"/>
</dbReference>
<name>A0A135UIQ4_9PEZI</name>
<dbReference type="PANTHER" id="PTHR12304">
    <property type="entry name" value="INOSINE-URIDINE PREFERRING NUCLEOSIDE HYDROLASE"/>
    <property type="match status" value="1"/>
</dbReference>
<keyword evidence="3" id="KW-0326">Glycosidase</keyword>
<evidence type="ECO:0000256" key="1">
    <source>
        <dbReference type="ARBA" id="ARBA00009176"/>
    </source>
</evidence>
<protein>
    <submittedName>
        <fullName evidence="5">Inosine-uridine preferring nucleoside hydrolase</fullName>
    </submittedName>
</protein>
<dbReference type="InterPro" id="IPR023186">
    <property type="entry name" value="IUNH"/>
</dbReference>
<reference evidence="5 6" key="1">
    <citation type="submission" date="2014-02" db="EMBL/GenBank/DDBJ databases">
        <title>The genome sequence of Colletotrichum salicis CBS 607.94.</title>
        <authorList>
            <person name="Baroncelli R."/>
            <person name="Thon M.R."/>
        </authorList>
    </citation>
    <scope>NUCLEOTIDE SEQUENCE [LARGE SCALE GENOMIC DNA]</scope>
    <source>
        <strain evidence="5 6">CBS 607.94</strain>
    </source>
</reference>
<dbReference type="GO" id="GO:0008477">
    <property type="term" value="F:purine nucleosidase activity"/>
    <property type="evidence" value="ECO:0007669"/>
    <property type="project" value="TreeGrafter"/>
</dbReference>